<evidence type="ECO:0000256" key="3">
    <source>
        <dbReference type="ARBA" id="ARBA00022448"/>
    </source>
</evidence>
<organism evidence="12 13">
    <name type="scientific">Parendozoicomonas callyspongiae</name>
    <dbReference type="NCBI Taxonomy" id="2942213"/>
    <lineage>
        <taxon>Bacteria</taxon>
        <taxon>Pseudomonadati</taxon>
        <taxon>Pseudomonadota</taxon>
        <taxon>Gammaproteobacteria</taxon>
        <taxon>Oceanospirillales</taxon>
        <taxon>Endozoicomonadaceae</taxon>
        <taxon>Parendozoicomonas</taxon>
    </lineage>
</organism>
<evidence type="ECO:0000256" key="2">
    <source>
        <dbReference type="ARBA" id="ARBA00009477"/>
    </source>
</evidence>
<dbReference type="InterPro" id="IPR006144">
    <property type="entry name" value="Secretion_HlyD_CS"/>
</dbReference>
<evidence type="ECO:0000256" key="7">
    <source>
        <dbReference type="ARBA" id="ARBA00022989"/>
    </source>
</evidence>
<dbReference type="NCBIfam" id="TIGR01843">
    <property type="entry name" value="type_I_hlyD"/>
    <property type="match status" value="1"/>
</dbReference>
<dbReference type="Pfam" id="PF25917">
    <property type="entry name" value="BSH_RND"/>
    <property type="match status" value="1"/>
</dbReference>
<feature type="domain" description="AprE-like beta-barrel" evidence="11">
    <location>
        <begin position="365"/>
        <end position="454"/>
    </location>
</feature>
<evidence type="ECO:0000313" key="13">
    <source>
        <dbReference type="Proteomes" id="UP001203338"/>
    </source>
</evidence>
<keyword evidence="13" id="KW-1185">Reference proteome</keyword>
<evidence type="ECO:0000259" key="11">
    <source>
        <dbReference type="Pfam" id="PF26002"/>
    </source>
</evidence>
<keyword evidence="3 9" id="KW-0813">Transport</keyword>
<evidence type="ECO:0000256" key="5">
    <source>
        <dbReference type="ARBA" id="ARBA00022519"/>
    </source>
</evidence>
<comment type="caution">
    <text evidence="12">The sequence shown here is derived from an EMBL/GenBank/DDBJ whole genome shotgun (WGS) entry which is preliminary data.</text>
</comment>
<dbReference type="InterPro" id="IPR050739">
    <property type="entry name" value="MFP"/>
</dbReference>
<evidence type="ECO:0000256" key="6">
    <source>
        <dbReference type="ARBA" id="ARBA00022692"/>
    </source>
</evidence>
<dbReference type="Gene3D" id="2.40.50.100">
    <property type="match status" value="1"/>
</dbReference>
<evidence type="ECO:0000313" key="12">
    <source>
        <dbReference type="EMBL" id="MCL6271300.1"/>
    </source>
</evidence>
<keyword evidence="5 9" id="KW-0997">Cell inner membrane</keyword>
<dbReference type="Gene3D" id="2.40.30.170">
    <property type="match status" value="1"/>
</dbReference>
<dbReference type="PRINTS" id="PR01490">
    <property type="entry name" value="RTXTOXIND"/>
</dbReference>
<dbReference type="EMBL" id="JAMFLX010000023">
    <property type="protein sequence ID" value="MCL6271300.1"/>
    <property type="molecule type" value="Genomic_DNA"/>
</dbReference>
<name>A0ABT0PIV8_9GAMM</name>
<evidence type="ECO:0000256" key="4">
    <source>
        <dbReference type="ARBA" id="ARBA00022475"/>
    </source>
</evidence>
<dbReference type="SUPFAM" id="SSF111369">
    <property type="entry name" value="HlyD-like secretion proteins"/>
    <property type="match status" value="1"/>
</dbReference>
<dbReference type="InterPro" id="IPR058982">
    <property type="entry name" value="Beta-barrel_AprE"/>
</dbReference>
<protein>
    <recommendedName>
        <fullName evidence="9">Membrane fusion protein (MFP) family protein</fullName>
    </recommendedName>
</protein>
<dbReference type="RefSeq" id="WP_249700819.1">
    <property type="nucleotide sequence ID" value="NZ_JAMFLX010000023.1"/>
</dbReference>
<keyword evidence="6 9" id="KW-0812">Transmembrane</keyword>
<accession>A0ABT0PIV8</accession>
<sequence>MWEGWKKLKELWVNAREFYDKQPEVDRRGNELEFLPAAVEILETPASPVGRTVALLIVALFAIAVAWAWFGKIDIESVAQGRIIPMGQVKAIQPLEIGKVEEIFVHEGEWVEAGQPLVKLDPTESEVDVQQVAYELRDSQMNTLRLELLLETLDDKSVNSVDYNQQLKQTYPDISDEVSSGQLQLQQRLLTRDLQLYRSTMASVNASIEQQQATIKATLAEIERLNTLKPLFDEREQAYKSLMDKGHASSVEWLNAKEQQVSTSQGLIVERNRLQEVKASLVALKSEATRQDKEFRSQRLTQLQSFQTQAHSSKLTLTKAKEREQNRYLLAPVAGTIQQLQVHTVGGVVQPAQPLMVIVPDKAVLEVEAQVLNKDIGFLRSGQKAEIKVESFPYTRYGLISGEVRHLSKDAVEQEGIGRVYPMRVTLNETRILVDDRWEKLQPGMTVTVEVKTGKRRLLEYFLAPFLTYVDESMKER</sequence>
<proteinExistence type="inferred from homology"/>
<dbReference type="Pfam" id="PF26002">
    <property type="entry name" value="Beta-barrel_AprE"/>
    <property type="match status" value="1"/>
</dbReference>
<dbReference type="Proteomes" id="UP001203338">
    <property type="component" value="Unassembled WGS sequence"/>
</dbReference>
<dbReference type="InterPro" id="IPR058625">
    <property type="entry name" value="MdtA-like_BSH"/>
</dbReference>
<feature type="domain" description="Multidrug resistance protein MdtA-like barrel-sandwich hybrid" evidence="10">
    <location>
        <begin position="98"/>
        <end position="359"/>
    </location>
</feature>
<evidence type="ECO:0000256" key="9">
    <source>
        <dbReference type="RuleBase" id="RU365093"/>
    </source>
</evidence>
<dbReference type="PANTHER" id="PTHR30386">
    <property type="entry name" value="MEMBRANE FUSION SUBUNIT OF EMRAB-TOLC MULTIDRUG EFFLUX PUMP"/>
    <property type="match status" value="1"/>
</dbReference>
<feature type="transmembrane region" description="Helical" evidence="9">
    <location>
        <begin position="52"/>
        <end position="70"/>
    </location>
</feature>
<dbReference type="PROSITE" id="PS00543">
    <property type="entry name" value="HLYD_FAMILY"/>
    <property type="match status" value="1"/>
</dbReference>
<keyword evidence="4 9" id="KW-1003">Cell membrane</keyword>
<comment type="similarity">
    <text evidence="2 9">Belongs to the membrane fusion protein (MFP) (TC 8.A.1) family.</text>
</comment>
<evidence type="ECO:0000256" key="1">
    <source>
        <dbReference type="ARBA" id="ARBA00004377"/>
    </source>
</evidence>
<evidence type="ECO:0000259" key="10">
    <source>
        <dbReference type="Pfam" id="PF25917"/>
    </source>
</evidence>
<comment type="subcellular location">
    <subcellularLocation>
        <location evidence="1 9">Cell inner membrane</location>
        <topology evidence="1 9">Single-pass membrane protein</topology>
    </subcellularLocation>
</comment>
<keyword evidence="8 9" id="KW-0472">Membrane</keyword>
<dbReference type="PANTHER" id="PTHR30386:SF27">
    <property type="entry name" value="MEMBRANE FUSION PROTEIN (MFP) FAMILY PROTEIN"/>
    <property type="match status" value="1"/>
</dbReference>
<keyword evidence="7 9" id="KW-1133">Transmembrane helix</keyword>
<dbReference type="InterPro" id="IPR010129">
    <property type="entry name" value="T1SS_HlyD"/>
</dbReference>
<gene>
    <name evidence="12" type="ORF">M3P05_15350</name>
</gene>
<evidence type="ECO:0000256" key="8">
    <source>
        <dbReference type="ARBA" id="ARBA00023136"/>
    </source>
</evidence>
<reference evidence="12 13" key="1">
    <citation type="submission" date="2022-05" db="EMBL/GenBank/DDBJ databases">
        <authorList>
            <person name="Park J.-S."/>
        </authorList>
    </citation>
    <scope>NUCLEOTIDE SEQUENCE [LARGE SCALE GENOMIC DNA]</scope>
    <source>
        <strain evidence="12 13">2012CJ34-2</strain>
    </source>
</reference>